<keyword evidence="1" id="KW-0472">Membrane</keyword>
<protein>
    <recommendedName>
        <fullName evidence="2">CBU-0592-like domain-containing protein</fullName>
    </recommendedName>
</protein>
<keyword evidence="4" id="KW-1185">Reference proteome</keyword>
<dbReference type="EMBL" id="ARYK01000007">
    <property type="protein sequence ID" value="KCZ89996.1"/>
    <property type="molecule type" value="Genomic_DNA"/>
</dbReference>
<organism evidence="3 4">
    <name type="scientific">Hyphomonas johnsonii MHS-2</name>
    <dbReference type="NCBI Taxonomy" id="1280950"/>
    <lineage>
        <taxon>Bacteria</taxon>
        <taxon>Pseudomonadati</taxon>
        <taxon>Pseudomonadota</taxon>
        <taxon>Alphaproteobacteria</taxon>
        <taxon>Hyphomonadales</taxon>
        <taxon>Hyphomonadaceae</taxon>
        <taxon>Hyphomonas</taxon>
    </lineage>
</organism>
<dbReference type="eggNOG" id="ENOG50339N0">
    <property type="taxonomic scope" value="Bacteria"/>
</dbReference>
<evidence type="ECO:0000259" key="2">
    <source>
        <dbReference type="Pfam" id="PF26604"/>
    </source>
</evidence>
<dbReference type="Pfam" id="PF26604">
    <property type="entry name" value="CBU_0592"/>
    <property type="match status" value="1"/>
</dbReference>
<name>A0A059FHH7_9PROT</name>
<dbReference type="InterPro" id="IPR058058">
    <property type="entry name" value="CBU_0592-like"/>
</dbReference>
<reference evidence="3 4" key="1">
    <citation type="journal article" date="2014" name="Antonie Van Leeuwenhoek">
        <title>Hyphomonas beringensis sp. nov. and Hyphomonas chukchiensis sp. nov., isolated from surface seawater of the Bering Sea and Chukchi Sea.</title>
        <authorList>
            <person name="Li C."/>
            <person name="Lai Q."/>
            <person name="Li G."/>
            <person name="Dong C."/>
            <person name="Wang J."/>
            <person name="Liao Y."/>
            <person name="Shao Z."/>
        </authorList>
    </citation>
    <scope>NUCLEOTIDE SEQUENCE [LARGE SCALE GENOMIC DNA]</scope>
    <source>
        <strain evidence="3 4">MHS-2</strain>
    </source>
</reference>
<proteinExistence type="predicted"/>
<dbReference type="NCBIfam" id="NF047864">
    <property type="entry name" value="CBU_0592_membra"/>
    <property type="match status" value="1"/>
</dbReference>
<evidence type="ECO:0000313" key="3">
    <source>
        <dbReference type="EMBL" id="KCZ89996.1"/>
    </source>
</evidence>
<accession>A0A059FHH7</accession>
<keyword evidence="1" id="KW-1133">Transmembrane helix</keyword>
<keyword evidence="1" id="KW-0812">Transmembrane</keyword>
<dbReference type="RefSeq" id="WP_035617873.1">
    <property type="nucleotide sequence ID" value="NZ_ARYK01000007.1"/>
</dbReference>
<dbReference type="STRING" id="1280950.HJO_13641"/>
<dbReference type="Proteomes" id="UP000025171">
    <property type="component" value="Unassembled WGS sequence"/>
</dbReference>
<comment type="caution">
    <text evidence="3">The sequence shown here is derived from an EMBL/GenBank/DDBJ whole genome shotgun (WGS) entry which is preliminary data.</text>
</comment>
<sequence>MSLFDAIGILGVGLTLIAYLLLQAERLESRSRAYSALNLFGSVAILTSLAFDFNLSAVLMEGSWAAISLYGLFKALRAQQA</sequence>
<feature type="transmembrane region" description="Helical" evidence="1">
    <location>
        <begin position="6"/>
        <end position="22"/>
    </location>
</feature>
<feature type="domain" description="CBU-0592-like" evidence="2">
    <location>
        <begin position="4"/>
        <end position="78"/>
    </location>
</feature>
<evidence type="ECO:0000256" key="1">
    <source>
        <dbReference type="SAM" id="Phobius"/>
    </source>
</evidence>
<evidence type="ECO:0000313" key="4">
    <source>
        <dbReference type="Proteomes" id="UP000025171"/>
    </source>
</evidence>
<feature type="transmembrane region" description="Helical" evidence="1">
    <location>
        <begin position="34"/>
        <end position="51"/>
    </location>
</feature>
<dbReference type="PATRIC" id="fig|1280950.3.peg.2741"/>
<dbReference type="AlphaFoldDB" id="A0A059FHH7"/>
<dbReference type="OrthoDB" id="7273604at2"/>
<gene>
    <name evidence="3" type="ORF">HJO_13641</name>
</gene>